<dbReference type="RefSeq" id="WP_343163843.1">
    <property type="nucleotide sequence ID" value="NZ_JBHRSV010000001.1"/>
</dbReference>
<sequence length="66" mass="7658">MIEPTVYAFRIHCHTCRHRSRRDVTPGADTVAEAARLRRRAVCGQCGERDRKRITVEPLWTNPLAR</sequence>
<evidence type="ECO:0000313" key="1">
    <source>
        <dbReference type="EMBL" id="MFC2924960.1"/>
    </source>
</evidence>
<proteinExistence type="predicted"/>
<protein>
    <submittedName>
        <fullName evidence="1">Uncharacterized protein</fullName>
    </submittedName>
</protein>
<organism evidence="1 2">
    <name type="scientific">Hyphobacterium vulgare</name>
    <dbReference type="NCBI Taxonomy" id="1736751"/>
    <lineage>
        <taxon>Bacteria</taxon>
        <taxon>Pseudomonadati</taxon>
        <taxon>Pseudomonadota</taxon>
        <taxon>Alphaproteobacteria</taxon>
        <taxon>Maricaulales</taxon>
        <taxon>Maricaulaceae</taxon>
        <taxon>Hyphobacterium</taxon>
    </lineage>
</organism>
<evidence type="ECO:0000313" key="2">
    <source>
        <dbReference type="Proteomes" id="UP001595379"/>
    </source>
</evidence>
<dbReference type="EMBL" id="JBHRSV010000001">
    <property type="protein sequence ID" value="MFC2924960.1"/>
    <property type="molecule type" value="Genomic_DNA"/>
</dbReference>
<accession>A0ABV6ZU78</accession>
<name>A0ABV6ZU78_9PROT</name>
<reference evidence="2" key="1">
    <citation type="journal article" date="2019" name="Int. J. Syst. Evol. Microbiol.">
        <title>The Global Catalogue of Microorganisms (GCM) 10K type strain sequencing project: providing services to taxonomists for standard genome sequencing and annotation.</title>
        <authorList>
            <consortium name="The Broad Institute Genomics Platform"/>
            <consortium name="The Broad Institute Genome Sequencing Center for Infectious Disease"/>
            <person name="Wu L."/>
            <person name="Ma J."/>
        </authorList>
    </citation>
    <scope>NUCLEOTIDE SEQUENCE [LARGE SCALE GENOMIC DNA]</scope>
    <source>
        <strain evidence="2">KCTC 52487</strain>
    </source>
</reference>
<keyword evidence="2" id="KW-1185">Reference proteome</keyword>
<gene>
    <name evidence="1" type="ORF">ACFOOR_02455</name>
</gene>
<comment type="caution">
    <text evidence="1">The sequence shown here is derived from an EMBL/GenBank/DDBJ whole genome shotgun (WGS) entry which is preliminary data.</text>
</comment>
<dbReference type="Proteomes" id="UP001595379">
    <property type="component" value="Unassembled WGS sequence"/>
</dbReference>